<keyword evidence="3" id="KW-0808">Transferase</keyword>
<evidence type="ECO:0000256" key="5">
    <source>
        <dbReference type="ARBA" id="ARBA00022777"/>
    </source>
</evidence>
<dbReference type="Gene3D" id="3.30.200.20">
    <property type="entry name" value="Phosphorylase Kinase, domain 1"/>
    <property type="match status" value="1"/>
</dbReference>
<comment type="similarity">
    <text evidence="8">Belongs to the protein kinase superfamily.</text>
</comment>
<dbReference type="AlphaFoldDB" id="D8M1N4"/>
<evidence type="ECO:0000256" key="1">
    <source>
        <dbReference type="ARBA" id="ARBA00022527"/>
    </source>
</evidence>
<dbReference type="FunFam" id="3.30.200.20:FF:000042">
    <property type="entry name" value="Aurora kinase A"/>
    <property type="match status" value="1"/>
</dbReference>
<reference evidence="10" key="1">
    <citation type="submission" date="2010-02" db="EMBL/GenBank/DDBJ databases">
        <title>Sequencing and annotation of the Blastocystis hominis genome.</title>
        <authorList>
            <person name="Wincker P."/>
        </authorList>
    </citation>
    <scope>NUCLEOTIDE SEQUENCE</scope>
    <source>
        <strain evidence="10">Singapore isolate B</strain>
    </source>
</reference>
<keyword evidence="4 7" id="KW-0547">Nucleotide-binding</keyword>
<protein>
    <recommendedName>
        <fullName evidence="9">Protein kinase domain-containing protein</fullName>
    </recommendedName>
</protein>
<evidence type="ECO:0000313" key="11">
    <source>
        <dbReference type="Proteomes" id="UP000008312"/>
    </source>
</evidence>
<accession>D8M1N4</accession>
<dbReference type="RefSeq" id="XP_012896021.1">
    <property type="nucleotide sequence ID" value="XM_013040567.1"/>
</dbReference>
<gene>
    <name evidence="10" type="ORF">GSBLH_T00002058001</name>
</gene>
<dbReference type="InParanoid" id="D8M1N4"/>
<dbReference type="SMART" id="SM00220">
    <property type="entry name" value="S_TKc"/>
    <property type="match status" value="1"/>
</dbReference>
<dbReference type="PROSITE" id="PS50011">
    <property type="entry name" value="PROTEIN_KINASE_DOM"/>
    <property type="match status" value="1"/>
</dbReference>
<feature type="binding site" evidence="7">
    <location>
        <position position="44"/>
    </location>
    <ligand>
        <name>ATP</name>
        <dbReference type="ChEBI" id="CHEBI:30616"/>
    </ligand>
</feature>
<organism evidence="10">
    <name type="scientific">Blastocystis hominis</name>
    <dbReference type="NCBI Taxonomy" id="12968"/>
    <lineage>
        <taxon>Eukaryota</taxon>
        <taxon>Sar</taxon>
        <taxon>Stramenopiles</taxon>
        <taxon>Bigyra</taxon>
        <taxon>Opalozoa</taxon>
        <taxon>Opalinata</taxon>
        <taxon>Blastocystidae</taxon>
        <taxon>Blastocystis</taxon>
    </lineage>
</organism>
<dbReference type="Pfam" id="PF00069">
    <property type="entry name" value="Pkinase"/>
    <property type="match status" value="1"/>
</dbReference>
<dbReference type="Proteomes" id="UP000008312">
    <property type="component" value="Unassembled WGS sequence"/>
</dbReference>
<dbReference type="PANTHER" id="PTHR24351">
    <property type="entry name" value="RIBOSOMAL PROTEIN S6 KINASE"/>
    <property type="match status" value="1"/>
</dbReference>
<dbReference type="InterPro" id="IPR017441">
    <property type="entry name" value="Protein_kinase_ATP_BS"/>
</dbReference>
<proteinExistence type="inferred from homology"/>
<dbReference type="FunFam" id="1.10.510.10:FF:000210">
    <property type="entry name" value="Non-specific serine/threonine protein kinase"/>
    <property type="match status" value="1"/>
</dbReference>
<evidence type="ECO:0000256" key="3">
    <source>
        <dbReference type="ARBA" id="ARBA00022679"/>
    </source>
</evidence>
<name>D8M1N4_BLAHO</name>
<dbReference type="PROSITE" id="PS00108">
    <property type="entry name" value="PROTEIN_KINASE_ST"/>
    <property type="match status" value="1"/>
</dbReference>
<evidence type="ECO:0000259" key="9">
    <source>
        <dbReference type="PROSITE" id="PS50011"/>
    </source>
</evidence>
<dbReference type="CDD" id="cd05123">
    <property type="entry name" value="STKc_AGC"/>
    <property type="match status" value="1"/>
</dbReference>
<dbReference type="OrthoDB" id="63267at2759"/>
<dbReference type="Gene3D" id="1.10.510.10">
    <property type="entry name" value="Transferase(Phosphotransferase) domain 1"/>
    <property type="match status" value="1"/>
</dbReference>
<evidence type="ECO:0000256" key="8">
    <source>
        <dbReference type="RuleBase" id="RU000304"/>
    </source>
</evidence>
<evidence type="ECO:0000256" key="7">
    <source>
        <dbReference type="PROSITE-ProRule" id="PRU10141"/>
    </source>
</evidence>
<evidence type="ECO:0000256" key="4">
    <source>
        <dbReference type="ARBA" id="ARBA00022741"/>
    </source>
</evidence>
<sequence>MSVSSFHILSKLGDGSFAEVFLAHHLPQNKLYAMKVIRKEVILKRHLINQTRSEYDILRQISHPFVTKLEFAFQTSNSVVFVMEYCPRGDLFYLIKERNLTEDQIRFFAAELVIALEYLHNNKIMHRDIKEENVMIGLDGHIRLGDFGLSREGIIYPDRGSRDLCGTPEYIAPEMLRENTHGYAVDWWGFGVLLFEMLVHWYPFYSYDRNRLYAKIRNFPVDVPSTVSSDASDLLYKLLRKEPTSRLGGVRDAQEVKEHPFFRTIDWDMLERGKVPAPIVGREEEEE</sequence>
<dbReference type="InterPro" id="IPR045270">
    <property type="entry name" value="STKc_AGC"/>
</dbReference>
<keyword evidence="11" id="KW-1185">Reference proteome</keyword>
<dbReference type="PROSITE" id="PS00107">
    <property type="entry name" value="PROTEIN_KINASE_ATP"/>
    <property type="match status" value="1"/>
</dbReference>
<feature type="domain" description="Protein kinase" evidence="9">
    <location>
        <begin position="6"/>
        <end position="262"/>
    </location>
</feature>
<dbReference type="GeneID" id="24919265"/>
<dbReference type="InterPro" id="IPR008271">
    <property type="entry name" value="Ser/Thr_kinase_AS"/>
</dbReference>
<dbReference type="SUPFAM" id="SSF56112">
    <property type="entry name" value="Protein kinase-like (PK-like)"/>
    <property type="match status" value="1"/>
</dbReference>
<dbReference type="EMBL" id="FN668646">
    <property type="protein sequence ID" value="CBK21973.2"/>
    <property type="molecule type" value="Genomic_DNA"/>
</dbReference>
<dbReference type="InterPro" id="IPR011009">
    <property type="entry name" value="Kinase-like_dom_sf"/>
</dbReference>
<keyword evidence="6 7" id="KW-0067">ATP-binding</keyword>
<dbReference type="GO" id="GO:0004674">
    <property type="term" value="F:protein serine/threonine kinase activity"/>
    <property type="evidence" value="ECO:0007669"/>
    <property type="project" value="UniProtKB-KW"/>
</dbReference>
<keyword evidence="1 8" id="KW-0723">Serine/threonine-protein kinase</keyword>
<evidence type="ECO:0000256" key="6">
    <source>
        <dbReference type="ARBA" id="ARBA00022840"/>
    </source>
</evidence>
<evidence type="ECO:0000256" key="2">
    <source>
        <dbReference type="ARBA" id="ARBA00022553"/>
    </source>
</evidence>
<dbReference type="InterPro" id="IPR000719">
    <property type="entry name" value="Prot_kinase_dom"/>
</dbReference>
<dbReference type="OMA" id="MLRENTH"/>
<keyword evidence="5" id="KW-0418">Kinase</keyword>
<dbReference type="GO" id="GO:0005524">
    <property type="term" value="F:ATP binding"/>
    <property type="evidence" value="ECO:0007669"/>
    <property type="project" value="UniProtKB-UniRule"/>
</dbReference>
<keyword evidence="2" id="KW-0597">Phosphoprotein</keyword>
<evidence type="ECO:0000313" key="10">
    <source>
        <dbReference type="EMBL" id="CBK21973.2"/>
    </source>
</evidence>